<proteinExistence type="predicted"/>
<accession>A0A0X3BKY7</accession>
<organism evidence="1 2">
    <name type="scientific">Methanoculleus bourgensis</name>
    <dbReference type="NCBI Taxonomy" id="83986"/>
    <lineage>
        <taxon>Archaea</taxon>
        <taxon>Methanobacteriati</taxon>
        <taxon>Methanobacteriota</taxon>
        <taxon>Stenosarchaea group</taxon>
        <taxon>Methanomicrobia</taxon>
        <taxon>Methanomicrobiales</taxon>
        <taxon>Methanomicrobiaceae</taxon>
        <taxon>Methanoculleus</taxon>
    </lineage>
</organism>
<name>A0A0X3BKY7_9EURY</name>
<dbReference type="EMBL" id="LT158599">
    <property type="protein sequence ID" value="CVK32802.1"/>
    <property type="molecule type" value="Genomic_DNA"/>
</dbReference>
<reference evidence="1 2" key="1">
    <citation type="submission" date="2016-01" db="EMBL/GenBank/DDBJ databases">
        <authorList>
            <person name="Manzoor S."/>
        </authorList>
    </citation>
    <scope>NUCLEOTIDE SEQUENCE [LARGE SCALE GENOMIC DNA]</scope>
    <source>
        <strain evidence="1">Methanoculleus sp MAB1</strain>
    </source>
</reference>
<evidence type="ECO:0000313" key="1">
    <source>
        <dbReference type="EMBL" id="CVK32802.1"/>
    </source>
</evidence>
<evidence type="ECO:0000313" key="2">
    <source>
        <dbReference type="Proteomes" id="UP000069850"/>
    </source>
</evidence>
<sequence length="71" mass="7748">MLKLRSYRNVVPLGVQWQWMGIRWEAMPGQASGPGSSTVLSSGLFPYSGPWWISPHGAGAGGEEGARPHRR</sequence>
<dbReference type="KEGG" id="mema:MMAB1_1589"/>
<gene>
    <name evidence="1" type="ORF">MMAB1_1589</name>
</gene>
<dbReference type="Proteomes" id="UP000069850">
    <property type="component" value="Chromosome 1"/>
</dbReference>
<dbReference type="AlphaFoldDB" id="A0A0X3BKY7"/>
<protein>
    <submittedName>
        <fullName evidence="1">Uncharacterized protein</fullName>
    </submittedName>
</protein>